<name>A0A8T1Q9G2_CARIL</name>
<sequence length="149" mass="16783">MSLCEPDRPKNACHIQRSYESTASNIIVGSRIWPEYILFQAAGQFFHFQCMQSMIPSIPENPRCSPTSSNRAISLAFRDRKYSSEKTFTIVSENFFRLSIAVLSPIRMYSSIKSPVTPYASILSAAVIFCIEDKPSLPALSLLWTKYGS</sequence>
<dbReference type="Proteomes" id="UP000811609">
    <property type="component" value="Chromosome 6"/>
</dbReference>
<gene>
    <name evidence="1" type="ORF">CIPAW_06G087300</name>
</gene>
<evidence type="ECO:0000313" key="2">
    <source>
        <dbReference type="Proteomes" id="UP000811609"/>
    </source>
</evidence>
<protein>
    <submittedName>
        <fullName evidence="1">Uncharacterized protein</fullName>
    </submittedName>
</protein>
<accession>A0A8T1Q9G2</accession>
<keyword evidence="2" id="KW-1185">Reference proteome</keyword>
<dbReference type="EMBL" id="CM031814">
    <property type="protein sequence ID" value="KAG6651088.1"/>
    <property type="molecule type" value="Genomic_DNA"/>
</dbReference>
<dbReference type="AlphaFoldDB" id="A0A8T1Q9G2"/>
<comment type="caution">
    <text evidence="1">The sequence shown here is derived from an EMBL/GenBank/DDBJ whole genome shotgun (WGS) entry which is preliminary data.</text>
</comment>
<reference evidence="1" key="1">
    <citation type="submission" date="2020-12" db="EMBL/GenBank/DDBJ databases">
        <title>WGS assembly of Carya illinoinensis cv. Pawnee.</title>
        <authorList>
            <person name="Platts A."/>
            <person name="Shu S."/>
            <person name="Wright S."/>
            <person name="Barry K."/>
            <person name="Edger P."/>
            <person name="Pires J.C."/>
            <person name="Schmutz J."/>
        </authorList>
    </citation>
    <scope>NUCLEOTIDE SEQUENCE</scope>
    <source>
        <tissue evidence="1">Leaf</tissue>
    </source>
</reference>
<proteinExistence type="predicted"/>
<organism evidence="1 2">
    <name type="scientific">Carya illinoinensis</name>
    <name type="common">Pecan</name>
    <dbReference type="NCBI Taxonomy" id="32201"/>
    <lineage>
        <taxon>Eukaryota</taxon>
        <taxon>Viridiplantae</taxon>
        <taxon>Streptophyta</taxon>
        <taxon>Embryophyta</taxon>
        <taxon>Tracheophyta</taxon>
        <taxon>Spermatophyta</taxon>
        <taxon>Magnoliopsida</taxon>
        <taxon>eudicotyledons</taxon>
        <taxon>Gunneridae</taxon>
        <taxon>Pentapetalae</taxon>
        <taxon>rosids</taxon>
        <taxon>fabids</taxon>
        <taxon>Fagales</taxon>
        <taxon>Juglandaceae</taxon>
        <taxon>Carya</taxon>
    </lineage>
</organism>
<evidence type="ECO:0000313" key="1">
    <source>
        <dbReference type="EMBL" id="KAG6651088.1"/>
    </source>
</evidence>